<feature type="compositionally biased region" description="Basic residues" evidence="2">
    <location>
        <begin position="338"/>
        <end position="351"/>
    </location>
</feature>
<evidence type="ECO:0000256" key="2">
    <source>
        <dbReference type="SAM" id="MobiDB-lite"/>
    </source>
</evidence>
<dbReference type="EMBL" id="ANJA01000392">
    <property type="protein sequence ID" value="ETO83965.1"/>
    <property type="molecule type" value="Genomic_DNA"/>
</dbReference>
<comment type="caution">
    <text evidence="3">The sequence shown here is derived from an EMBL/GenBank/DDBJ whole genome shotgun (WGS) entry which is preliminary data.</text>
</comment>
<dbReference type="AlphaFoldDB" id="A0A080YYL0"/>
<feature type="region of interest" description="Disordered" evidence="2">
    <location>
        <begin position="381"/>
        <end position="414"/>
    </location>
</feature>
<proteinExistence type="predicted"/>
<reference evidence="3 5" key="1">
    <citation type="submission" date="2013-11" db="EMBL/GenBank/DDBJ databases">
        <title>The Genome Sequence of Phytophthora parasitica P1976.</title>
        <authorList>
            <consortium name="The Broad Institute Genomics Platform"/>
            <person name="Russ C."/>
            <person name="Tyler B."/>
            <person name="Panabieres F."/>
            <person name="Shan W."/>
            <person name="Tripathy S."/>
            <person name="Grunwald N."/>
            <person name="Machado M."/>
            <person name="Johnson C.S."/>
            <person name="Walker B."/>
            <person name="Young S."/>
            <person name="Zeng Q."/>
            <person name="Gargeya S."/>
            <person name="Fitzgerald M."/>
            <person name="Haas B."/>
            <person name="Abouelleil A."/>
            <person name="Allen A.W."/>
            <person name="Alvarado L."/>
            <person name="Arachchi H.M."/>
            <person name="Berlin A.M."/>
            <person name="Chapman S.B."/>
            <person name="Gainer-Dewar J."/>
            <person name="Goldberg J."/>
            <person name="Griggs A."/>
            <person name="Gujja S."/>
            <person name="Hansen M."/>
            <person name="Howarth C."/>
            <person name="Imamovic A."/>
            <person name="Ireland A."/>
            <person name="Larimer J."/>
            <person name="McCowan C."/>
            <person name="Murphy C."/>
            <person name="Pearson M."/>
            <person name="Poon T.W."/>
            <person name="Priest M."/>
            <person name="Roberts A."/>
            <person name="Saif S."/>
            <person name="Shea T."/>
            <person name="Sisk P."/>
            <person name="Sykes S."/>
            <person name="Wortman J."/>
            <person name="Nusbaum C."/>
            <person name="Birren B."/>
        </authorList>
    </citation>
    <scope>NUCLEOTIDE SEQUENCE [LARGE SCALE GENOMIC DNA]</scope>
    <source>
        <strain evidence="3 5">P1976</strain>
    </source>
</reference>
<feature type="region of interest" description="Disordered" evidence="2">
    <location>
        <begin position="177"/>
        <end position="214"/>
    </location>
</feature>
<evidence type="ECO:0000313" key="3">
    <source>
        <dbReference type="EMBL" id="ETO59471.1"/>
    </source>
</evidence>
<gene>
    <name evidence="4" type="ORF">F444_02117</name>
    <name evidence="3" type="ORF">F444_22181</name>
</gene>
<evidence type="ECO:0000256" key="1">
    <source>
        <dbReference type="SAM" id="Coils"/>
    </source>
</evidence>
<accession>A0A080YYL0</accession>
<dbReference type="OrthoDB" id="168166at2759"/>
<feature type="compositionally biased region" description="Low complexity" evidence="2">
    <location>
        <begin position="194"/>
        <end position="213"/>
    </location>
</feature>
<name>A0A080YYL0_PHYNI</name>
<feature type="coiled-coil region" evidence="1">
    <location>
        <begin position="289"/>
        <end position="320"/>
    </location>
</feature>
<dbReference type="EMBL" id="ANJA01004091">
    <property type="protein sequence ID" value="ETO59471.1"/>
    <property type="molecule type" value="Genomic_DNA"/>
</dbReference>
<evidence type="ECO:0000313" key="5">
    <source>
        <dbReference type="Proteomes" id="UP000028582"/>
    </source>
</evidence>
<evidence type="ECO:0000313" key="4">
    <source>
        <dbReference type="EMBL" id="ETO83965.1"/>
    </source>
</evidence>
<feature type="region of interest" description="Disordered" evidence="2">
    <location>
        <begin position="326"/>
        <end position="362"/>
    </location>
</feature>
<dbReference type="Proteomes" id="UP000028582">
    <property type="component" value="Unassembled WGS sequence"/>
</dbReference>
<keyword evidence="1" id="KW-0175">Coiled coil</keyword>
<sequence>MTNSINDAVSTLILIGDNEYVLRTSQGRVLFDNYRCLEASLKQEFVLTLDSSHKHRTSSPEDAAVPIILSTPSTSRFELSIDDTTLSSFETMLSLNSPRTFVIKFRPPEVSESDYAWDNFQDQIVIHTRLSKLVIHLEAWKHAFASGHESSLLFPASLPDVKTPPFRLFGAIEQNTGNVNELSKPRTPPIGKLPSISRPPSRNRQSSPSVSPRGNSTIFSFVNAVPVPLPVLTAVQSEREAREVIQKLRRRRSHRSNTEVLVHRSPTSVADTTAFPETLAPDTSTKTDLEKFNNLIVAAKDQIMKENEQAKSELAYYQQLLPKPPLRESPAEIQSTVRRARHKSAPNKRPLKLPSLERPPSTEAVADMNSSVNNQDITLEQVSKPRKSSGNQKVTRNIKLESLSRRPEQQEATKLPVKLNTRKSIFHDFDIPDPEVDDAPIVPDDLSGVAALDADDY</sequence>
<organism evidence="3 5">
    <name type="scientific">Phytophthora nicotianae P1976</name>
    <dbReference type="NCBI Taxonomy" id="1317066"/>
    <lineage>
        <taxon>Eukaryota</taxon>
        <taxon>Sar</taxon>
        <taxon>Stramenopiles</taxon>
        <taxon>Oomycota</taxon>
        <taxon>Peronosporomycetes</taxon>
        <taxon>Peronosporales</taxon>
        <taxon>Peronosporaceae</taxon>
        <taxon>Phytophthora</taxon>
    </lineage>
</organism>
<protein>
    <submittedName>
        <fullName evidence="3">Uncharacterized protein</fullName>
    </submittedName>
</protein>
<feature type="compositionally biased region" description="Basic and acidic residues" evidence="2">
    <location>
        <begin position="398"/>
        <end position="411"/>
    </location>
</feature>